<dbReference type="OrthoDB" id="76364at2759"/>
<keyword evidence="12 17" id="KW-0460">Magnesium</keyword>
<dbReference type="GO" id="GO:0008270">
    <property type="term" value="F:zinc ion binding"/>
    <property type="evidence" value="ECO:0007669"/>
    <property type="project" value="UniProtKB-KW"/>
</dbReference>
<evidence type="ECO:0000313" key="21">
    <source>
        <dbReference type="Proteomes" id="UP000593567"/>
    </source>
</evidence>
<keyword evidence="7 17" id="KW-0227">DNA damage</keyword>
<dbReference type="GO" id="GO:0017108">
    <property type="term" value="F:5'-flap endonuclease activity"/>
    <property type="evidence" value="ECO:0007669"/>
    <property type="project" value="TreeGrafter"/>
</dbReference>
<evidence type="ECO:0000256" key="15">
    <source>
        <dbReference type="ARBA" id="ARBA00023211"/>
    </source>
</evidence>
<dbReference type="Gene3D" id="3.40.1350.10">
    <property type="match status" value="1"/>
</dbReference>
<keyword evidence="6" id="KW-0255">Endonuclease</keyword>
<dbReference type="Proteomes" id="UP000593567">
    <property type="component" value="Unassembled WGS sequence"/>
</dbReference>
<evidence type="ECO:0000256" key="16">
    <source>
        <dbReference type="ARBA" id="ARBA00023242"/>
    </source>
</evidence>
<keyword evidence="13" id="KW-0175">Coiled coil</keyword>
<dbReference type="GO" id="GO:0008409">
    <property type="term" value="F:5'-3' exonuclease activity"/>
    <property type="evidence" value="ECO:0007669"/>
    <property type="project" value="TreeGrafter"/>
</dbReference>
<evidence type="ECO:0000256" key="11">
    <source>
        <dbReference type="ARBA" id="ARBA00022839"/>
    </source>
</evidence>
<organism evidence="20 21">
    <name type="scientific">Bugula neritina</name>
    <name type="common">Brown bryozoan</name>
    <name type="synonym">Sertularia neritina</name>
    <dbReference type="NCBI Taxonomy" id="10212"/>
    <lineage>
        <taxon>Eukaryota</taxon>
        <taxon>Metazoa</taxon>
        <taxon>Spiralia</taxon>
        <taxon>Lophotrochozoa</taxon>
        <taxon>Bryozoa</taxon>
        <taxon>Gymnolaemata</taxon>
        <taxon>Cheilostomatida</taxon>
        <taxon>Flustrina</taxon>
        <taxon>Buguloidea</taxon>
        <taxon>Bugulidae</taxon>
        <taxon>Bugula</taxon>
    </lineage>
</organism>
<accession>A0A7J7KFV9</accession>
<evidence type="ECO:0000256" key="10">
    <source>
        <dbReference type="ARBA" id="ARBA00022833"/>
    </source>
</evidence>
<keyword evidence="4 17" id="KW-0540">Nuclease</keyword>
<evidence type="ECO:0000256" key="1">
    <source>
        <dbReference type="ARBA" id="ARBA00000983"/>
    </source>
</evidence>
<proteinExistence type="inferred from homology"/>
<dbReference type="FunFam" id="3.40.1350.10:FF:000004">
    <property type="entry name" value="Fanconi-associated nuclease"/>
    <property type="match status" value="1"/>
</dbReference>
<keyword evidence="10" id="KW-0862">Zinc</keyword>
<comment type="subcellular location">
    <subcellularLocation>
        <location evidence="2 17">Nucleus</location>
    </subcellularLocation>
</comment>
<evidence type="ECO:0000256" key="9">
    <source>
        <dbReference type="ARBA" id="ARBA00022801"/>
    </source>
</evidence>
<comment type="cofactor">
    <cofactor evidence="17">
        <name>Mg(2+)</name>
        <dbReference type="ChEBI" id="CHEBI:18420"/>
    </cofactor>
    <cofactor evidence="17">
        <name>Mn(2+)</name>
        <dbReference type="ChEBI" id="CHEBI:29035"/>
    </cofactor>
</comment>
<dbReference type="EC" id="3.1.4.1" evidence="17"/>
<keyword evidence="5 17" id="KW-0479">Metal-binding</keyword>
<sequence>MSSAVEFVWTEHYDKRSVCVDWSIFTSASDAVSLMLCLGTPVLAAICDRLVKNYRFCRSGFPDLTMWNPDTLKYKIVEVKGPHDKLSSKQILWLDYFMKINADAEVCHVQVGSREVNKKFND</sequence>
<keyword evidence="16 17" id="KW-0539">Nucleus</keyword>
<reference evidence="20" key="1">
    <citation type="submission" date="2020-06" db="EMBL/GenBank/DDBJ databases">
        <title>Draft genome of Bugula neritina, a colonial animal packing powerful symbionts and potential medicines.</title>
        <authorList>
            <person name="Rayko M."/>
        </authorList>
    </citation>
    <scope>NUCLEOTIDE SEQUENCE [LARGE SCALE GENOMIC DNA]</scope>
    <source>
        <strain evidence="20">Kwan_BN1</strain>
    </source>
</reference>
<evidence type="ECO:0000256" key="17">
    <source>
        <dbReference type="RuleBase" id="RU365033"/>
    </source>
</evidence>
<dbReference type="InterPro" id="IPR033315">
    <property type="entry name" value="Fan1-like"/>
</dbReference>
<keyword evidence="21" id="KW-1185">Reference proteome</keyword>
<evidence type="ECO:0000256" key="12">
    <source>
        <dbReference type="ARBA" id="ARBA00022842"/>
    </source>
</evidence>
<comment type="caution">
    <text evidence="20">The sequence shown here is derived from an EMBL/GenBank/DDBJ whole genome shotgun (WGS) entry which is preliminary data.</text>
</comment>
<evidence type="ECO:0000256" key="2">
    <source>
        <dbReference type="ARBA" id="ARBA00004123"/>
    </source>
</evidence>
<comment type="similarity">
    <text evidence="3 17">Belongs to the FAN1 family.</text>
</comment>
<dbReference type="AlphaFoldDB" id="A0A7J7KFV9"/>
<comment type="catalytic activity">
    <reaction evidence="1 17">
        <text>Hydrolytically removes 5'-nucleotides successively from the 3'-hydroxy termini of 3'-hydroxy-terminated oligonucleotides.</text>
        <dbReference type="EC" id="3.1.4.1"/>
    </reaction>
</comment>
<dbReference type="GO" id="GO:0005634">
    <property type="term" value="C:nucleus"/>
    <property type="evidence" value="ECO:0007669"/>
    <property type="project" value="UniProtKB-SubCell"/>
</dbReference>
<dbReference type="GO" id="GO:0036297">
    <property type="term" value="P:interstrand cross-link repair"/>
    <property type="evidence" value="ECO:0007669"/>
    <property type="project" value="InterPro"/>
</dbReference>
<keyword evidence="18" id="KW-0472">Membrane</keyword>
<keyword evidence="14 17" id="KW-0234">DNA repair</keyword>
<evidence type="ECO:0000256" key="18">
    <source>
        <dbReference type="SAM" id="Phobius"/>
    </source>
</evidence>
<evidence type="ECO:0000256" key="5">
    <source>
        <dbReference type="ARBA" id="ARBA00022723"/>
    </source>
</evidence>
<dbReference type="PANTHER" id="PTHR15749:SF4">
    <property type="entry name" value="FANCONI-ASSOCIATED NUCLEASE 1"/>
    <property type="match status" value="1"/>
</dbReference>
<evidence type="ECO:0000256" key="13">
    <source>
        <dbReference type="ARBA" id="ARBA00023054"/>
    </source>
</evidence>
<evidence type="ECO:0000256" key="8">
    <source>
        <dbReference type="ARBA" id="ARBA00022771"/>
    </source>
</evidence>
<keyword evidence="11" id="KW-0269">Exonuclease</keyword>
<keyword evidence="8" id="KW-0863">Zinc-finger</keyword>
<keyword evidence="9 17" id="KW-0378">Hydrolase</keyword>
<gene>
    <name evidence="20" type="ORF">EB796_004138</name>
</gene>
<evidence type="ECO:0000259" key="19">
    <source>
        <dbReference type="SMART" id="SM00990"/>
    </source>
</evidence>
<dbReference type="InterPro" id="IPR011856">
    <property type="entry name" value="tRNA_endonuc-like_dom_sf"/>
</dbReference>
<keyword evidence="18" id="KW-1133">Transmembrane helix</keyword>
<dbReference type="GO" id="GO:0004528">
    <property type="term" value="F:phosphodiesterase I activity"/>
    <property type="evidence" value="ECO:0007669"/>
    <property type="project" value="UniProtKB-EC"/>
</dbReference>
<evidence type="ECO:0000256" key="3">
    <source>
        <dbReference type="ARBA" id="ARBA00005533"/>
    </source>
</evidence>
<dbReference type="Pfam" id="PF08774">
    <property type="entry name" value="VRR_NUC"/>
    <property type="match status" value="1"/>
</dbReference>
<evidence type="ECO:0000313" key="20">
    <source>
        <dbReference type="EMBL" id="KAF6037550.1"/>
    </source>
</evidence>
<dbReference type="SMART" id="SM00990">
    <property type="entry name" value="VRR_NUC"/>
    <property type="match status" value="1"/>
</dbReference>
<comment type="function">
    <text evidence="17">Nuclease required for the repair of DNA interstrand cross-links (ICL). Acts as a 5'-3' exonuclease that anchors at a cut end of DNA and cleaves DNA successively at every third nucleotide, allowing to excise an ICL from one strand through flanking incisions.</text>
</comment>
<feature type="transmembrane region" description="Helical" evidence="18">
    <location>
        <begin position="31"/>
        <end position="51"/>
    </location>
</feature>
<feature type="domain" description="VRR-NUC" evidence="19">
    <location>
        <begin position="9"/>
        <end position="111"/>
    </location>
</feature>
<dbReference type="EMBL" id="VXIV02000553">
    <property type="protein sequence ID" value="KAF6037550.1"/>
    <property type="molecule type" value="Genomic_DNA"/>
</dbReference>
<evidence type="ECO:0000256" key="6">
    <source>
        <dbReference type="ARBA" id="ARBA00022759"/>
    </source>
</evidence>
<keyword evidence="18" id="KW-0812">Transmembrane</keyword>
<dbReference type="InterPro" id="IPR014883">
    <property type="entry name" value="VRR_NUC"/>
</dbReference>
<evidence type="ECO:0000256" key="4">
    <source>
        <dbReference type="ARBA" id="ARBA00022722"/>
    </source>
</evidence>
<dbReference type="PANTHER" id="PTHR15749">
    <property type="entry name" value="FANCONI-ASSOCIATED NUCLEASE 1"/>
    <property type="match status" value="1"/>
</dbReference>
<name>A0A7J7KFV9_BUGNE</name>
<evidence type="ECO:0000256" key="14">
    <source>
        <dbReference type="ARBA" id="ARBA00023204"/>
    </source>
</evidence>
<evidence type="ECO:0000256" key="7">
    <source>
        <dbReference type="ARBA" id="ARBA00022763"/>
    </source>
</evidence>
<dbReference type="GO" id="GO:0070336">
    <property type="term" value="F:flap-structured DNA binding"/>
    <property type="evidence" value="ECO:0007669"/>
    <property type="project" value="TreeGrafter"/>
</dbReference>
<keyword evidence="15 17" id="KW-0464">Manganese</keyword>
<protein>
    <recommendedName>
        <fullName evidence="17">Fanconi-associated nuclease</fullName>
        <ecNumber evidence="17">3.1.4.1</ecNumber>
    </recommendedName>
</protein>